<dbReference type="InterPro" id="IPR003004">
    <property type="entry name" value="GspF/PilC"/>
</dbReference>
<feature type="domain" description="Type II secretion system protein GspF" evidence="8">
    <location>
        <begin position="32"/>
        <end position="148"/>
    </location>
</feature>
<feature type="domain" description="Type II secretion system protein GspF" evidence="8">
    <location>
        <begin position="218"/>
        <end position="338"/>
    </location>
</feature>
<protein>
    <submittedName>
        <fullName evidence="9">Type II secretion system F domain protein</fullName>
    </submittedName>
</protein>
<evidence type="ECO:0000256" key="6">
    <source>
        <dbReference type="ARBA" id="ARBA00023136"/>
    </source>
</evidence>
<keyword evidence="3" id="KW-1003">Cell membrane</keyword>
<dbReference type="Proteomes" id="UP000001917">
    <property type="component" value="Chromosome"/>
</dbReference>
<dbReference type="STRING" id="521098.Aaci_1810"/>
<evidence type="ECO:0000313" key="9">
    <source>
        <dbReference type="EMBL" id="ACV58822.1"/>
    </source>
</evidence>
<feature type="transmembrane region" description="Helical" evidence="7">
    <location>
        <begin position="170"/>
        <end position="192"/>
    </location>
</feature>
<keyword evidence="4 7" id="KW-0812">Transmembrane</keyword>
<dbReference type="AlphaFoldDB" id="C8WXK1"/>
<accession>C8WXK1</accession>
<evidence type="ECO:0000256" key="5">
    <source>
        <dbReference type="ARBA" id="ARBA00022989"/>
    </source>
</evidence>
<comment type="similarity">
    <text evidence="2">Belongs to the GSP F family.</text>
</comment>
<evidence type="ECO:0000256" key="2">
    <source>
        <dbReference type="ARBA" id="ARBA00005745"/>
    </source>
</evidence>
<dbReference type="HOGENOM" id="CLU_851624_0_0_9"/>
<dbReference type="InterPro" id="IPR018076">
    <property type="entry name" value="T2SS_GspF_dom"/>
</dbReference>
<dbReference type="EMBL" id="CP001727">
    <property type="protein sequence ID" value="ACV58822.1"/>
    <property type="molecule type" value="Genomic_DNA"/>
</dbReference>
<evidence type="ECO:0000256" key="3">
    <source>
        <dbReference type="ARBA" id="ARBA00022475"/>
    </source>
</evidence>
<comment type="subcellular location">
    <subcellularLocation>
        <location evidence="1">Cell membrane</location>
        <topology evidence="1">Multi-pass membrane protein</topology>
    </subcellularLocation>
</comment>
<dbReference type="eggNOG" id="COG1459">
    <property type="taxonomic scope" value="Bacteria"/>
</dbReference>
<feature type="transmembrane region" description="Helical" evidence="7">
    <location>
        <begin position="319"/>
        <end position="343"/>
    </location>
</feature>
<reference evidence="10" key="1">
    <citation type="submission" date="2009-09" db="EMBL/GenBank/DDBJ databases">
        <title>The complete chromosome of Alicyclobacillus acidocaldarius subsp. acidocaldarius DSM 446.</title>
        <authorList>
            <consortium name="US DOE Joint Genome Institute (JGI-PGF)"/>
            <person name="Lucas S."/>
            <person name="Copeland A."/>
            <person name="Lapidus A."/>
            <person name="Glavina del Rio T."/>
            <person name="Dalin E."/>
            <person name="Tice H."/>
            <person name="Bruce D."/>
            <person name="Goodwin L."/>
            <person name="Pitluck S."/>
            <person name="Kyrpides N."/>
            <person name="Mavromatis K."/>
            <person name="Ivanova N."/>
            <person name="Ovchinnikova G."/>
            <person name="Chertkov O."/>
            <person name="Sims D."/>
            <person name="Brettin T."/>
            <person name="Detter J.C."/>
            <person name="Han C."/>
            <person name="Larimer F."/>
            <person name="Land M."/>
            <person name="Hauser L."/>
            <person name="Markowitz V."/>
            <person name="Cheng J.-F."/>
            <person name="Hugenholtz P."/>
            <person name="Woyke T."/>
            <person name="Wu D."/>
            <person name="Pukall R."/>
            <person name="Klenk H.-P."/>
            <person name="Eisen J.A."/>
        </authorList>
    </citation>
    <scope>NUCLEOTIDE SEQUENCE [LARGE SCALE GENOMIC DNA]</scope>
    <source>
        <strain evidence="10">ATCC 27009 / DSM 446 / BCRC 14685 / JCM 5260 / KCTC 1825 / NBRC 15652 / NCIMB 11725 / NRRL B-14509 / 104-IA</strain>
    </source>
</reference>
<keyword evidence="6 7" id="KW-0472">Membrane</keyword>
<evidence type="ECO:0000256" key="4">
    <source>
        <dbReference type="ARBA" id="ARBA00022692"/>
    </source>
</evidence>
<dbReference type="InterPro" id="IPR042094">
    <property type="entry name" value="T2SS_GspF_sf"/>
</dbReference>
<organism evidence="9 10">
    <name type="scientific">Alicyclobacillus acidocaldarius subsp. acidocaldarius (strain ATCC 27009 / DSM 446 / BCRC 14685 / JCM 5260 / KCTC 1825 / NBRC 15652 / NCIMB 11725 / NRRL B-14509 / 104-IA)</name>
    <name type="common">Bacillus acidocaldarius</name>
    <dbReference type="NCBI Taxonomy" id="521098"/>
    <lineage>
        <taxon>Bacteria</taxon>
        <taxon>Bacillati</taxon>
        <taxon>Bacillota</taxon>
        <taxon>Bacilli</taxon>
        <taxon>Bacillales</taxon>
        <taxon>Alicyclobacillaceae</taxon>
        <taxon>Alicyclobacillus</taxon>
    </lineage>
</organism>
<dbReference type="GO" id="GO:0005886">
    <property type="term" value="C:plasma membrane"/>
    <property type="evidence" value="ECO:0007669"/>
    <property type="project" value="UniProtKB-SubCell"/>
</dbReference>
<dbReference type="KEGG" id="aac:Aaci_1810"/>
<keyword evidence="5 7" id="KW-1133">Transmembrane helix</keyword>
<feature type="transmembrane region" description="Helical" evidence="7">
    <location>
        <begin position="125"/>
        <end position="150"/>
    </location>
</feature>
<dbReference type="PANTHER" id="PTHR30012:SF0">
    <property type="entry name" value="TYPE II SECRETION SYSTEM PROTEIN F-RELATED"/>
    <property type="match status" value="1"/>
</dbReference>
<proteinExistence type="inferred from homology"/>
<name>C8WXK1_ALIAD</name>
<gene>
    <name evidence="9" type="ordered locus">Aaci_1810</name>
</gene>
<evidence type="ECO:0000259" key="8">
    <source>
        <dbReference type="Pfam" id="PF00482"/>
    </source>
</evidence>
<evidence type="ECO:0000256" key="1">
    <source>
        <dbReference type="ARBA" id="ARBA00004651"/>
    </source>
</evidence>
<keyword evidence="10" id="KW-1185">Reference proteome</keyword>
<sequence length="347" mass="38480">MRRRTRIRLRRALARLARMPRIEREIALWMMEFSRMLQSGVDVRLAAATLRSSGAYVGGVLSEAVLEQVERGQPLVEAFSVWIREMDWMSLAAAERAGVFAEGMERVAARTMDRVRWRQALVKQLTYPLILLCGTYGLFGFMMVAVLPTLQKLAALTPGAAAHRGLTPTTIAGACLLILTAALLMVTVAHLVKSRWPSAPIRPPFDRLIRRIRTERLADQLASQLEAGIGAWDAVAWIAGRRGGLGRHMREVHERLRQGTSLFEAFASVGHVLDPLFLTLVEVGEITGEVADRLREGQRIMQLDVAHRLESIAQMAEPIAVGVMGLVVGVLVYSLMVPMYQAIARLS</sequence>
<dbReference type="PANTHER" id="PTHR30012">
    <property type="entry name" value="GENERAL SECRETION PATHWAY PROTEIN"/>
    <property type="match status" value="1"/>
</dbReference>
<reference evidence="9 10" key="2">
    <citation type="journal article" date="2010" name="Stand. Genomic Sci.">
        <title>Complete genome sequence of Alicyclobacillus acidocaldarius type strain (104-IA).</title>
        <authorList>
            <person name="Mavromatis K."/>
            <person name="Sikorski J."/>
            <person name="Lapidus A."/>
            <person name="Glavina Del Rio T."/>
            <person name="Copeland A."/>
            <person name="Tice H."/>
            <person name="Cheng J.F."/>
            <person name="Lucas S."/>
            <person name="Chen F."/>
            <person name="Nolan M."/>
            <person name="Bruce D."/>
            <person name="Goodwin L."/>
            <person name="Pitluck S."/>
            <person name="Ivanova N."/>
            <person name="Ovchinnikova G."/>
            <person name="Pati A."/>
            <person name="Chen A."/>
            <person name="Palaniappan K."/>
            <person name="Land M."/>
            <person name="Hauser L."/>
            <person name="Chang Y.J."/>
            <person name="Jeffries C.D."/>
            <person name="Chain P."/>
            <person name="Meincke L."/>
            <person name="Sims D."/>
            <person name="Chertkov O."/>
            <person name="Han C."/>
            <person name="Brettin T."/>
            <person name="Detter J.C."/>
            <person name="Wahrenburg C."/>
            <person name="Rohde M."/>
            <person name="Pukall R."/>
            <person name="Goker M."/>
            <person name="Bristow J."/>
            <person name="Eisen J.A."/>
            <person name="Markowitz V."/>
            <person name="Hugenholtz P."/>
            <person name="Klenk H.P."/>
            <person name="Kyrpides N.C."/>
        </authorList>
    </citation>
    <scope>NUCLEOTIDE SEQUENCE [LARGE SCALE GENOMIC DNA]</scope>
    <source>
        <strain evidence="10">ATCC 27009 / DSM 446 / BCRC 14685 / JCM 5260 / KCTC 1825 / NBRC 15652 / NCIMB 11725 / NRRL B-14509 / 104-IA</strain>
    </source>
</reference>
<evidence type="ECO:0000313" key="10">
    <source>
        <dbReference type="Proteomes" id="UP000001917"/>
    </source>
</evidence>
<evidence type="ECO:0000256" key="7">
    <source>
        <dbReference type="SAM" id="Phobius"/>
    </source>
</evidence>
<dbReference type="Pfam" id="PF00482">
    <property type="entry name" value="T2SSF"/>
    <property type="match status" value="2"/>
</dbReference>
<dbReference type="Gene3D" id="1.20.81.30">
    <property type="entry name" value="Type II secretion system (T2SS), domain F"/>
    <property type="match status" value="2"/>
</dbReference>